<dbReference type="Proteomes" id="UP001445076">
    <property type="component" value="Unassembled WGS sequence"/>
</dbReference>
<evidence type="ECO:0000256" key="1">
    <source>
        <dbReference type="SAM" id="Coils"/>
    </source>
</evidence>
<dbReference type="EMBL" id="JARKIK010000007">
    <property type="protein sequence ID" value="KAK8750992.1"/>
    <property type="molecule type" value="Genomic_DNA"/>
</dbReference>
<evidence type="ECO:0000313" key="4">
    <source>
        <dbReference type="Proteomes" id="UP001445076"/>
    </source>
</evidence>
<evidence type="ECO:0000256" key="2">
    <source>
        <dbReference type="SAM" id="MobiDB-lite"/>
    </source>
</evidence>
<sequence length="230" mass="25982">MTTPQDVHDVSASVCESDLALSDDIVNVITMDPMADTGYTDLGDPDTAYTDLGDPDTAYIDLGDPDTVCTYFGDTTFVPQMDASEATIPSTVESMPGTAADDFNLEQMVAVAPSDIFEEEVPKKRERKRKSQDEARPSRRRRPKKPKLNETETPFENEELGEKAKNTQTTKINRDLGKQRLLDMQMELSAATAERDNLQEVQQLQLEQTMLMQQIDVYQQNDQEFYSEFF</sequence>
<feature type="region of interest" description="Disordered" evidence="2">
    <location>
        <begin position="116"/>
        <end position="176"/>
    </location>
</feature>
<feature type="coiled-coil region" evidence="1">
    <location>
        <begin position="181"/>
        <end position="221"/>
    </location>
</feature>
<organism evidence="3 4">
    <name type="scientific">Cherax quadricarinatus</name>
    <name type="common">Australian red claw crayfish</name>
    <dbReference type="NCBI Taxonomy" id="27406"/>
    <lineage>
        <taxon>Eukaryota</taxon>
        <taxon>Metazoa</taxon>
        <taxon>Ecdysozoa</taxon>
        <taxon>Arthropoda</taxon>
        <taxon>Crustacea</taxon>
        <taxon>Multicrustacea</taxon>
        <taxon>Malacostraca</taxon>
        <taxon>Eumalacostraca</taxon>
        <taxon>Eucarida</taxon>
        <taxon>Decapoda</taxon>
        <taxon>Pleocyemata</taxon>
        <taxon>Astacidea</taxon>
        <taxon>Parastacoidea</taxon>
        <taxon>Parastacidae</taxon>
        <taxon>Cherax</taxon>
    </lineage>
</organism>
<keyword evidence="1" id="KW-0175">Coiled coil</keyword>
<name>A0AAW0Y2W6_CHEQU</name>
<accession>A0AAW0Y2W6</accession>
<comment type="caution">
    <text evidence="3">The sequence shown here is derived from an EMBL/GenBank/DDBJ whole genome shotgun (WGS) entry which is preliminary data.</text>
</comment>
<reference evidence="3" key="2">
    <citation type="submission" date="2024-01" db="EMBL/GenBank/DDBJ databases">
        <authorList>
            <person name="He J."/>
            <person name="Wang M."/>
            <person name="Zheng J."/>
            <person name="Liu Z."/>
        </authorList>
    </citation>
    <scope>NUCLEOTIDE SEQUENCE</scope>
    <source>
        <strain evidence="3">ZL_2023a</strain>
        <tissue evidence="3">Muscle</tissue>
    </source>
</reference>
<gene>
    <name evidence="3" type="ORF">OTU49_015087</name>
</gene>
<proteinExistence type="predicted"/>
<protein>
    <submittedName>
        <fullName evidence="3">Uncharacterized protein</fullName>
    </submittedName>
</protein>
<dbReference type="AlphaFoldDB" id="A0AAW0Y2W6"/>
<keyword evidence="4" id="KW-1185">Reference proteome</keyword>
<reference evidence="3 4" key="1">
    <citation type="journal article" date="2024" name="BMC Genomics">
        <title>Genome assembly of redclaw crayfish (Cherax quadricarinatus) provides insights into its immune adaptation and hypoxia tolerance.</title>
        <authorList>
            <person name="Liu Z."/>
            <person name="Zheng J."/>
            <person name="Li H."/>
            <person name="Fang K."/>
            <person name="Wang S."/>
            <person name="He J."/>
            <person name="Zhou D."/>
            <person name="Weng S."/>
            <person name="Chi M."/>
            <person name="Gu Z."/>
            <person name="He J."/>
            <person name="Li F."/>
            <person name="Wang M."/>
        </authorList>
    </citation>
    <scope>NUCLEOTIDE SEQUENCE [LARGE SCALE GENOMIC DNA]</scope>
    <source>
        <strain evidence="3">ZL_2023a</strain>
    </source>
</reference>
<dbReference type="EMBL" id="JARKIK010000007">
    <property type="protein sequence ID" value="KAK8750991.1"/>
    <property type="molecule type" value="Genomic_DNA"/>
</dbReference>
<evidence type="ECO:0000313" key="3">
    <source>
        <dbReference type="EMBL" id="KAK8750992.1"/>
    </source>
</evidence>